<protein>
    <submittedName>
        <fullName evidence="1">Uncharacterized protein</fullName>
    </submittedName>
</protein>
<sequence length="169" mass="17008">MPALLTYFELTRAHGLSPFRAARRTNAPGGGAHLMRTGLLCIAAGLLTGSLGGGRLTPLWLNAGSCALTGCGLGLANGAAMTTVAMGTSGATDATGTPPHLALCSAAPALALTAVALTRRGGGLAPLLPSGVRALTLSASGRAKRSPRGWDDRWGWPGIPPDRATALRF</sequence>
<evidence type="ECO:0000313" key="2">
    <source>
        <dbReference type="Proteomes" id="UP001595990"/>
    </source>
</evidence>
<accession>A0ABV9BX07</accession>
<keyword evidence="2" id="KW-1185">Reference proteome</keyword>
<comment type="caution">
    <text evidence="1">The sequence shown here is derived from an EMBL/GenBank/DDBJ whole genome shotgun (WGS) entry which is preliminary data.</text>
</comment>
<dbReference type="Proteomes" id="UP001595990">
    <property type="component" value="Unassembled WGS sequence"/>
</dbReference>
<evidence type="ECO:0000313" key="1">
    <source>
        <dbReference type="EMBL" id="MFC4518180.1"/>
    </source>
</evidence>
<proteinExistence type="predicted"/>
<dbReference type="RefSeq" id="WP_417924484.1">
    <property type="nucleotide sequence ID" value="NZ_JBHSFS010000035.1"/>
</dbReference>
<dbReference type="EMBL" id="JBHSFS010000035">
    <property type="protein sequence ID" value="MFC4518180.1"/>
    <property type="molecule type" value="Genomic_DNA"/>
</dbReference>
<reference evidence="2" key="1">
    <citation type="journal article" date="2019" name="Int. J. Syst. Evol. Microbiol.">
        <title>The Global Catalogue of Microorganisms (GCM) 10K type strain sequencing project: providing services to taxonomists for standard genome sequencing and annotation.</title>
        <authorList>
            <consortium name="The Broad Institute Genomics Platform"/>
            <consortium name="The Broad Institute Genome Sequencing Center for Infectious Disease"/>
            <person name="Wu L."/>
            <person name="Ma J."/>
        </authorList>
    </citation>
    <scope>NUCLEOTIDE SEQUENCE [LARGE SCALE GENOMIC DNA]</scope>
    <source>
        <strain evidence="2">CECT 8064</strain>
    </source>
</reference>
<organism evidence="1 2">
    <name type="scientific">Streptomyces ehimensis</name>
    <dbReference type="NCBI Taxonomy" id="68195"/>
    <lineage>
        <taxon>Bacteria</taxon>
        <taxon>Bacillati</taxon>
        <taxon>Actinomycetota</taxon>
        <taxon>Actinomycetes</taxon>
        <taxon>Kitasatosporales</taxon>
        <taxon>Streptomycetaceae</taxon>
        <taxon>Streptomyces</taxon>
    </lineage>
</organism>
<gene>
    <name evidence="1" type="ORF">ACFPEN_35570</name>
</gene>
<name>A0ABV9BX07_9ACTN</name>